<comment type="caution">
    <text evidence="2">The sequence shown here is derived from an EMBL/GenBank/DDBJ whole genome shotgun (WGS) entry which is preliminary data.</text>
</comment>
<feature type="domain" description="DUF4218" evidence="1">
    <location>
        <begin position="1"/>
        <end position="31"/>
    </location>
</feature>
<dbReference type="AlphaFoldDB" id="A0A371ID04"/>
<reference evidence="2" key="1">
    <citation type="submission" date="2018-05" db="EMBL/GenBank/DDBJ databases">
        <title>Draft genome of Mucuna pruriens seed.</title>
        <authorList>
            <person name="Nnadi N.E."/>
            <person name="Vos R."/>
            <person name="Hasami M.H."/>
            <person name="Devisetty U.K."/>
            <person name="Aguiy J.C."/>
        </authorList>
    </citation>
    <scope>NUCLEOTIDE SEQUENCE [LARGE SCALE GENOMIC DNA]</scope>
    <source>
        <strain evidence="2">JCA_2017</strain>
    </source>
</reference>
<name>A0A371ID04_MUCPR</name>
<dbReference type="EMBL" id="QJKJ01000380">
    <property type="protein sequence ID" value="RDY12937.1"/>
    <property type="molecule type" value="Genomic_DNA"/>
</dbReference>
<accession>A0A371ID04</accession>
<feature type="non-terminal residue" evidence="2">
    <location>
        <position position="72"/>
    </location>
</feature>
<evidence type="ECO:0000313" key="2">
    <source>
        <dbReference type="EMBL" id="RDY12937.1"/>
    </source>
</evidence>
<dbReference type="Pfam" id="PF13960">
    <property type="entry name" value="DUF4218"/>
    <property type="match status" value="1"/>
</dbReference>
<feature type="non-terminal residue" evidence="2">
    <location>
        <position position="1"/>
    </location>
</feature>
<proteinExistence type="predicted"/>
<dbReference type="Proteomes" id="UP000257109">
    <property type="component" value="Unassembled WGS sequence"/>
</dbReference>
<organism evidence="2 3">
    <name type="scientific">Mucuna pruriens</name>
    <name type="common">Velvet bean</name>
    <name type="synonym">Dolichos pruriens</name>
    <dbReference type="NCBI Taxonomy" id="157652"/>
    <lineage>
        <taxon>Eukaryota</taxon>
        <taxon>Viridiplantae</taxon>
        <taxon>Streptophyta</taxon>
        <taxon>Embryophyta</taxon>
        <taxon>Tracheophyta</taxon>
        <taxon>Spermatophyta</taxon>
        <taxon>Magnoliopsida</taxon>
        <taxon>eudicotyledons</taxon>
        <taxon>Gunneridae</taxon>
        <taxon>Pentapetalae</taxon>
        <taxon>rosids</taxon>
        <taxon>fabids</taxon>
        <taxon>Fabales</taxon>
        <taxon>Fabaceae</taxon>
        <taxon>Papilionoideae</taxon>
        <taxon>50 kb inversion clade</taxon>
        <taxon>NPAAA clade</taxon>
        <taxon>indigoferoid/millettioid clade</taxon>
        <taxon>Phaseoleae</taxon>
        <taxon>Mucuna</taxon>
    </lineage>
</organism>
<sequence>MEHLPIHLAYEGRVDNPLQYRWVYPFESLIFISSIGQWSFVNTSLPIFNYPGHSFGKCITSILNDRGMEAAH</sequence>
<keyword evidence="3" id="KW-1185">Reference proteome</keyword>
<evidence type="ECO:0000259" key="1">
    <source>
        <dbReference type="Pfam" id="PF13960"/>
    </source>
</evidence>
<gene>
    <name evidence="2" type="ORF">CR513_02218</name>
</gene>
<protein>
    <recommendedName>
        <fullName evidence="1">DUF4218 domain-containing protein</fullName>
    </recommendedName>
</protein>
<evidence type="ECO:0000313" key="3">
    <source>
        <dbReference type="Proteomes" id="UP000257109"/>
    </source>
</evidence>
<dbReference type="InterPro" id="IPR025452">
    <property type="entry name" value="DUF4218"/>
</dbReference>